<keyword evidence="8" id="KW-1185">Reference proteome</keyword>
<dbReference type="InterPro" id="IPR014016">
    <property type="entry name" value="UvrD-like_ATP-bd"/>
</dbReference>
<evidence type="ECO:0000256" key="3">
    <source>
        <dbReference type="ARBA" id="ARBA00022806"/>
    </source>
</evidence>
<evidence type="ECO:0000256" key="1">
    <source>
        <dbReference type="ARBA" id="ARBA00022741"/>
    </source>
</evidence>
<dbReference type="EMBL" id="JARULN010000013">
    <property type="protein sequence ID" value="MDG5754804.1"/>
    <property type="molecule type" value="Genomic_DNA"/>
</dbReference>
<reference evidence="7 8" key="1">
    <citation type="submission" date="2023-04" db="EMBL/GenBank/DDBJ databases">
        <title>Ectobacillus antri isolated from activated sludge.</title>
        <authorList>
            <person name="Yan P."/>
            <person name="Liu X."/>
        </authorList>
    </citation>
    <scope>NUCLEOTIDE SEQUENCE [LARGE SCALE GENOMIC DNA]</scope>
    <source>
        <strain evidence="7 8">C18H</strain>
    </source>
</reference>
<dbReference type="PANTHER" id="PTHR11070:SF17">
    <property type="entry name" value="DNA HELICASE IV"/>
    <property type="match status" value="1"/>
</dbReference>
<dbReference type="InterPro" id="IPR048228">
    <property type="entry name" value="HelD_bacillota"/>
</dbReference>
<sequence>MQEWQQEQQRVNEVTKKIRAKAAILEKQTGTVRSEVTEIRQNFWEDVTVNFDNAEEAAETHASIKQQAEMLAERERSHHHYTNQLKLLRRLMNTPYFGRIDFAEEGEPAEAIYLGIGSFYDEEQEEFLIYDWRAPISSVYYDYAAGPAAYTAPSGTVHGTLQLKRQFVIRNAQIEGMFDTGVTIGDVMLQEVLGKQSNTQMKNIVATIQKEQNLIIRNESSRLLIVQGAAGSGKTSAALQRVAYLLYRYRGSLRADQMILFSPNPLFNSYVSTVLPELGEENMQQTTFQDYLAHQVTGFTLEDPFTQLEYMLRSNDAVRRSVIRYKAELNFMKLIDSYAAHLQIQDMHFTDIKFRGTVLLTAREIAAYFYSVPVDSLPSRMEETARWIKRELKKHEKRERTRPWVEEEMELLDKDTLQEAYETLQSKQRYSEHTFNDFEREQALLRAIVVRKHFKKLYVHAKKLRFADVPAIYAQLFAPGFAQFTDQLPANWQDICDYTTKELMRRNLPYEDATPFIYLKEQIEGFRRNTSMRHIFIDEAQDYAPFQFAFLKRLFPLAKMTVLGDLNQAIHAQSAHVSLFTLSSLYDQSETIELTRSYRSTKQIIEFTRQFVDGGERIEAFQREGALPVVEQVPADGLPGQIATRIAALQGAGHQNIAVICKTAHESKQMYQQLQPLISLRLITKETSSFEPGVSILPSYLAKGVEFDAVIVCDAAADVYGEQDGKLFYTVCTRAMHELHIFTTKQITPLLRLAKAETYENRP</sequence>
<dbReference type="Pfam" id="PF00580">
    <property type="entry name" value="UvrD-helicase"/>
    <property type="match status" value="1"/>
</dbReference>
<organism evidence="7 8">
    <name type="scientific">Ectobacillus antri</name>
    <dbReference type="NCBI Taxonomy" id="2486280"/>
    <lineage>
        <taxon>Bacteria</taxon>
        <taxon>Bacillati</taxon>
        <taxon>Bacillota</taxon>
        <taxon>Bacilli</taxon>
        <taxon>Bacillales</taxon>
        <taxon>Bacillaceae</taxon>
        <taxon>Ectobacillus</taxon>
    </lineage>
</organism>
<keyword evidence="1 5" id="KW-0547">Nucleotide-binding</keyword>
<feature type="domain" description="UvrD-like helicase ATP-binding" evidence="6">
    <location>
        <begin position="207"/>
        <end position="601"/>
    </location>
</feature>
<name>A0ABT6H7X5_9BACI</name>
<protein>
    <submittedName>
        <fullName evidence="7">RNA polymerase recycling motor HelD</fullName>
    </submittedName>
</protein>
<evidence type="ECO:0000313" key="7">
    <source>
        <dbReference type="EMBL" id="MDG5754804.1"/>
    </source>
</evidence>
<keyword evidence="4 5" id="KW-0067">ATP-binding</keyword>
<evidence type="ECO:0000256" key="5">
    <source>
        <dbReference type="PROSITE-ProRule" id="PRU00560"/>
    </source>
</evidence>
<evidence type="ECO:0000256" key="2">
    <source>
        <dbReference type="ARBA" id="ARBA00022801"/>
    </source>
</evidence>
<keyword evidence="2 5" id="KW-0378">Hydrolase</keyword>
<proteinExistence type="predicted"/>
<accession>A0ABT6H7X5</accession>
<dbReference type="InterPro" id="IPR000212">
    <property type="entry name" value="DNA_helicase_UvrD/REP"/>
</dbReference>
<dbReference type="Gene3D" id="3.40.50.300">
    <property type="entry name" value="P-loop containing nucleotide triphosphate hydrolases"/>
    <property type="match status" value="2"/>
</dbReference>
<dbReference type="SUPFAM" id="SSF52540">
    <property type="entry name" value="P-loop containing nucleoside triphosphate hydrolases"/>
    <property type="match status" value="1"/>
</dbReference>
<dbReference type="RefSeq" id="WP_278018444.1">
    <property type="nucleotide sequence ID" value="NZ_JARRRY010000013.1"/>
</dbReference>
<comment type="caution">
    <text evidence="7">The sequence shown here is derived from an EMBL/GenBank/DDBJ whole genome shotgun (WGS) entry which is preliminary data.</text>
</comment>
<dbReference type="PROSITE" id="PS51198">
    <property type="entry name" value="UVRD_HELICASE_ATP_BIND"/>
    <property type="match status" value="1"/>
</dbReference>
<keyword evidence="3 5" id="KW-0347">Helicase</keyword>
<evidence type="ECO:0000259" key="6">
    <source>
        <dbReference type="PROSITE" id="PS51198"/>
    </source>
</evidence>
<feature type="binding site" evidence="5">
    <location>
        <begin position="228"/>
        <end position="235"/>
    </location>
    <ligand>
        <name>ATP</name>
        <dbReference type="ChEBI" id="CHEBI:30616"/>
    </ligand>
</feature>
<evidence type="ECO:0000256" key="4">
    <source>
        <dbReference type="ARBA" id="ARBA00022840"/>
    </source>
</evidence>
<gene>
    <name evidence="7" type="primary">helD</name>
    <name evidence="7" type="ORF">P6P90_12605</name>
</gene>
<evidence type="ECO:0000313" key="8">
    <source>
        <dbReference type="Proteomes" id="UP001218246"/>
    </source>
</evidence>
<dbReference type="PANTHER" id="PTHR11070">
    <property type="entry name" value="UVRD / RECB / PCRA DNA HELICASE FAMILY MEMBER"/>
    <property type="match status" value="1"/>
</dbReference>
<dbReference type="NCBIfam" id="NF041464">
    <property type="entry name" value="HelD_BACSU"/>
    <property type="match status" value="1"/>
</dbReference>
<dbReference type="Proteomes" id="UP001218246">
    <property type="component" value="Unassembled WGS sequence"/>
</dbReference>
<dbReference type="InterPro" id="IPR027417">
    <property type="entry name" value="P-loop_NTPase"/>
</dbReference>